<feature type="domain" description="ABC transporter" evidence="11">
    <location>
        <begin position="349"/>
        <end position="582"/>
    </location>
</feature>
<dbReference type="GO" id="GO:0034040">
    <property type="term" value="F:ATPase-coupled lipid transmembrane transporter activity"/>
    <property type="evidence" value="ECO:0007669"/>
    <property type="project" value="TreeGrafter"/>
</dbReference>
<keyword evidence="3" id="KW-1003">Cell membrane</keyword>
<dbReference type="Gene3D" id="3.40.50.300">
    <property type="entry name" value="P-loop containing nucleotide triphosphate hydrolases"/>
    <property type="match status" value="1"/>
</dbReference>
<organism evidence="13 14">
    <name type="scientific">Bacillus gobiensis</name>
    <dbReference type="NCBI Taxonomy" id="1441095"/>
    <lineage>
        <taxon>Bacteria</taxon>
        <taxon>Bacillati</taxon>
        <taxon>Bacillota</taxon>
        <taxon>Bacilli</taxon>
        <taxon>Bacillales</taxon>
        <taxon>Bacillaceae</taxon>
        <taxon>Bacillus</taxon>
    </lineage>
</organism>
<dbReference type="Gene3D" id="1.20.1560.10">
    <property type="entry name" value="ABC transporter type 1, transmembrane domain"/>
    <property type="match status" value="1"/>
</dbReference>
<keyword evidence="6" id="KW-0645">Protease</keyword>
<dbReference type="OrthoDB" id="9770415at2"/>
<feature type="transmembrane region" description="Helical" evidence="10">
    <location>
        <begin position="21"/>
        <end position="49"/>
    </location>
</feature>
<gene>
    <name evidence="13" type="ORF">AM592_14230</name>
</gene>
<evidence type="ECO:0000256" key="8">
    <source>
        <dbReference type="ARBA" id="ARBA00022989"/>
    </source>
</evidence>
<dbReference type="SUPFAM" id="SSF52540">
    <property type="entry name" value="P-loop containing nucleoside triphosphate hydrolases"/>
    <property type="match status" value="1"/>
</dbReference>
<feature type="transmembrane region" description="Helical" evidence="10">
    <location>
        <begin position="175"/>
        <end position="192"/>
    </location>
</feature>
<dbReference type="FunFam" id="3.40.50.300:FF:000299">
    <property type="entry name" value="ABC transporter ATP-binding protein/permease"/>
    <property type="match status" value="1"/>
</dbReference>
<dbReference type="SMART" id="SM00382">
    <property type="entry name" value="AAA"/>
    <property type="match status" value="1"/>
</dbReference>
<evidence type="ECO:0000256" key="9">
    <source>
        <dbReference type="ARBA" id="ARBA00023136"/>
    </source>
</evidence>
<evidence type="ECO:0000256" key="5">
    <source>
        <dbReference type="ARBA" id="ARBA00022741"/>
    </source>
</evidence>
<dbReference type="InterPro" id="IPR003593">
    <property type="entry name" value="AAA+_ATPase"/>
</dbReference>
<dbReference type="InterPro" id="IPR036640">
    <property type="entry name" value="ABC1_TM_sf"/>
</dbReference>
<dbReference type="GO" id="GO:0008234">
    <property type="term" value="F:cysteine-type peptidase activity"/>
    <property type="evidence" value="ECO:0007669"/>
    <property type="project" value="UniProtKB-KW"/>
</dbReference>
<evidence type="ECO:0000256" key="7">
    <source>
        <dbReference type="ARBA" id="ARBA00022840"/>
    </source>
</evidence>
<dbReference type="GO" id="GO:0005886">
    <property type="term" value="C:plasma membrane"/>
    <property type="evidence" value="ECO:0007669"/>
    <property type="project" value="UniProtKB-SubCell"/>
</dbReference>
<dbReference type="InterPro" id="IPR027417">
    <property type="entry name" value="P-loop_NTPase"/>
</dbReference>
<keyword evidence="6" id="KW-0788">Thiol protease</keyword>
<protein>
    <recommendedName>
        <fullName evidence="15">Multidrug ABC transporter</fullName>
    </recommendedName>
</protein>
<name>A0A0M4FVI5_9BACI</name>
<dbReference type="Pfam" id="PF00664">
    <property type="entry name" value="ABC_membrane"/>
    <property type="match status" value="1"/>
</dbReference>
<reference evidence="14" key="1">
    <citation type="submission" date="2015-08" db="EMBL/GenBank/DDBJ databases">
        <title>Genome sequencing project for genomic taxonomy and phylogenomics of Bacillus-like bacteria.</title>
        <authorList>
            <person name="Liu B."/>
            <person name="Wang J."/>
            <person name="Zhu Y."/>
            <person name="Liu G."/>
            <person name="Chen Q."/>
            <person name="Chen Z."/>
            <person name="Lan J."/>
            <person name="Che J."/>
            <person name="Ge C."/>
            <person name="Shi H."/>
            <person name="Pan Z."/>
            <person name="Liu X."/>
        </authorList>
    </citation>
    <scope>NUCLEOTIDE SEQUENCE [LARGE SCALE GENOMIC DNA]</scope>
    <source>
        <strain evidence="14">FJAT-4402</strain>
    </source>
</reference>
<reference evidence="13 14" key="2">
    <citation type="journal article" date="2016" name="Int. J. Syst. Evol. Microbiol.">
        <title>Bacillus gobiensis sp. nov., isolated from a soil sample.</title>
        <authorList>
            <person name="Liu B."/>
            <person name="Liu G.H."/>
            <person name="Cetin S."/>
            <person name="Schumann P."/>
            <person name="Pan Z.Z."/>
            <person name="Chen Q.Q."/>
        </authorList>
    </citation>
    <scope>NUCLEOTIDE SEQUENCE [LARGE SCALE GENOMIC DNA]</scope>
    <source>
        <strain evidence="13 14">FJAT-4402</strain>
    </source>
</reference>
<dbReference type="GO" id="GO:0140359">
    <property type="term" value="F:ABC-type transporter activity"/>
    <property type="evidence" value="ECO:0007669"/>
    <property type="project" value="InterPro"/>
</dbReference>
<accession>A0A0M4FVI5</accession>
<dbReference type="GO" id="GO:0016887">
    <property type="term" value="F:ATP hydrolysis activity"/>
    <property type="evidence" value="ECO:0007669"/>
    <property type="project" value="InterPro"/>
</dbReference>
<feature type="transmembrane region" description="Helical" evidence="10">
    <location>
        <begin position="148"/>
        <end position="169"/>
    </location>
</feature>
<evidence type="ECO:0000256" key="3">
    <source>
        <dbReference type="ARBA" id="ARBA00022475"/>
    </source>
</evidence>
<keyword evidence="5" id="KW-0547">Nucleotide-binding</keyword>
<evidence type="ECO:0000256" key="1">
    <source>
        <dbReference type="ARBA" id="ARBA00004651"/>
    </source>
</evidence>
<dbReference type="GO" id="GO:0005524">
    <property type="term" value="F:ATP binding"/>
    <property type="evidence" value="ECO:0007669"/>
    <property type="project" value="UniProtKB-KW"/>
</dbReference>
<keyword evidence="14" id="KW-1185">Reference proteome</keyword>
<evidence type="ECO:0000313" key="13">
    <source>
        <dbReference type="EMBL" id="ALC82605.1"/>
    </source>
</evidence>
<dbReference type="PANTHER" id="PTHR24221:SF654">
    <property type="entry name" value="ATP-BINDING CASSETTE SUB-FAMILY B MEMBER 6"/>
    <property type="match status" value="1"/>
</dbReference>
<dbReference type="AlphaFoldDB" id="A0A0M4FVI5"/>
<dbReference type="InterPro" id="IPR039421">
    <property type="entry name" value="Type_1_exporter"/>
</dbReference>
<evidence type="ECO:0000313" key="14">
    <source>
        <dbReference type="Proteomes" id="UP000067625"/>
    </source>
</evidence>
<evidence type="ECO:0000259" key="11">
    <source>
        <dbReference type="PROSITE" id="PS50893"/>
    </source>
</evidence>
<feature type="domain" description="ABC transmembrane type-1" evidence="12">
    <location>
        <begin position="23"/>
        <end position="313"/>
    </location>
</feature>
<dbReference type="PROSITE" id="PS50893">
    <property type="entry name" value="ABC_TRANSPORTER_2"/>
    <property type="match status" value="1"/>
</dbReference>
<evidence type="ECO:0000256" key="4">
    <source>
        <dbReference type="ARBA" id="ARBA00022692"/>
    </source>
</evidence>
<dbReference type="Pfam" id="PF00005">
    <property type="entry name" value="ABC_tran"/>
    <property type="match status" value="1"/>
</dbReference>
<keyword evidence="2" id="KW-0813">Transport</keyword>
<evidence type="ECO:0000256" key="6">
    <source>
        <dbReference type="ARBA" id="ARBA00022807"/>
    </source>
</evidence>
<dbReference type="PROSITE" id="PS50929">
    <property type="entry name" value="ABC_TM1F"/>
    <property type="match status" value="1"/>
</dbReference>
<dbReference type="RefSeq" id="WP_053604410.1">
    <property type="nucleotide sequence ID" value="NZ_CP012600.1"/>
</dbReference>
<keyword evidence="9 10" id="KW-0472">Membrane</keyword>
<dbReference type="EMBL" id="CP012600">
    <property type="protein sequence ID" value="ALC82605.1"/>
    <property type="molecule type" value="Genomic_DNA"/>
</dbReference>
<keyword evidence="7" id="KW-0067">ATP-binding</keyword>
<dbReference type="Proteomes" id="UP000067625">
    <property type="component" value="Chromosome"/>
</dbReference>
<dbReference type="PATRIC" id="fig|1441095.3.peg.3135"/>
<dbReference type="InterPro" id="IPR011527">
    <property type="entry name" value="ABC1_TM_dom"/>
</dbReference>
<dbReference type="SUPFAM" id="SSF90123">
    <property type="entry name" value="ABC transporter transmembrane region"/>
    <property type="match status" value="1"/>
</dbReference>
<feature type="transmembrane region" description="Helical" evidence="10">
    <location>
        <begin position="69"/>
        <end position="88"/>
    </location>
</feature>
<evidence type="ECO:0000256" key="10">
    <source>
        <dbReference type="SAM" id="Phobius"/>
    </source>
</evidence>
<evidence type="ECO:0008006" key="15">
    <source>
        <dbReference type="Google" id="ProtNLM"/>
    </source>
</evidence>
<keyword evidence="6" id="KW-0378">Hydrolase</keyword>
<sequence length="582" mass="65231">MKELFHFAKSLHSHTGSVLYLNLLGMVAVGFLEGIGILLIIPMLSLIGVLDANGTIFSWVSGFFPEEALNLPIVLGLFLFIIIATGLFQRQQSIWNAKIKQGFVLNLRLQTYRDLIQANWGFFLKKRKSELSNLMTTELARVSSGTNLFLQLIASVIFTLIQLAIAFWLSFEMTAFVLCSCAILALFSRRLVKKANLLGKRTTQYAHEYMGQLTDDLNGIKDIKSNQLEEKQFNRFRDLCRRLEKNTIHFAVLSANSTFLYRISAGAVIAAFVFLSVQVLKLPSASILLIIVIFARLWPQLAKIQSSLENMGSLLPAFQSIIELQKECAEAKQSFLLSKGNPIHLTRSIEFRHVDFRYNPAIEEYTLQDINVTIPANKMTAIAGQSGAGKSTFIDLLMGLNQPEKGEIRVDEEVMTEEMMSRLKPSISYVPQDPFLFNDTIRNNLLLVKPEAAEEELWEALRAASANFVEALPDQLDTRLGDRGVRLSGGERQRIVLARALLRKPSLLILDEATSAIDTENEKIILESLHRLKEQVTIVVVAHRLSAIQAADQVIVIEKGNIQTANTKANENIHALFTAKNQ</sequence>
<feature type="transmembrane region" description="Helical" evidence="10">
    <location>
        <begin position="250"/>
        <end position="274"/>
    </location>
</feature>
<proteinExistence type="predicted"/>
<evidence type="ECO:0000256" key="2">
    <source>
        <dbReference type="ARBA" id="ARBA00022448"/>
    </source>
</evidence>
<dbReference type="InterPro" id="IPR003439">
    <property type="entry name" value="ABC_transporter-like_ATP-bd"/>
</dbReference>
<keyword evidence="8 10" id="KW-1133">Transmembrane helix</keyword>
<dbReference type="PROSITE" id="PS00211">
    <property type="entry name" value="ABC_TRANSPORTER_1"/>
    <property type="match status" value="1"/>
</dbReference>
<dbReference type="STRING" id="1441095.AM592_14230"/>
<evidence type="ECO:0000259" key="12">
    <source>
        <dbReference type="PROSITE" id="PS50929"/>
    </source>
</evidence>
<dbReference type="PANTHER" id="PTHR24221">
    <property type="entry name" value="ATP-BINDING CASSETTE SUB-FAMILY B"/>
    <property type="match status" value="1"/>
</dbReference>
<comment type="subcellular location">
    <subcellularLocation>
        <location evidence="1">Cell membrane</location>
        <topology evidence="1">Multi-pass membrane protein</topology>
    </subcellularLocation>
</comment>
<dbReference type="InterPro" id="IPR017871">
    <property type="entry name" value="ABC_transporter-like_CS"/>
</dbReference>
<keyword evidence="4 10" id="KW-0812">Transmembrane</keyword>